<dbReference type="GO" id="GO:0000428">
    <property type="term" value="C:DNA-directed RNA polymerase complex"/>
    <property type="evidence" value="ECO:0007669"/>
    <property type="project" value="UniProtKB-KW"/>
</dbReference>
<dbReference type="AlphaFoldDB" id="A0A2Z7BP23"/>
<sequence>MIHDTLESVKYDDQIMSKLNQRGKPGIGYVEPENSKPSWLKNRLDKNRARAGLQSSDLHQQRRNPVKVRKHNRAYQLRRDLDGQSTKPMFKRSHSISSRTLVDTYTGKL</sequence>
<keyword evidence="2" id="KW-0240">DNA-directed RNA polymerase</keyword>
<dbReference type="EMBL" id="KV005656">
    <property type="protein sequence ID" value="KZV33868.1"/>
    <property type="molecule type" value="Genomic_DNA"/>
</dbReference>
<gene>
    <name evidence="2" type="ORF">F511_17792</name>
</gene>
<organism evidence="2 3">
    <name type="scientific">Dorcoceras hygrometricum</name>
    <dbReference type="NCBI Taxonomy" id="472368"/>
    <lineage>
        <taxon>Eukaryota</taxon>
        <taxon>Viridiplantae</taxon>
        <taxon>Streptophyta</taxon>
        <taxon>Embryophyta</taxon>
        <taxon>Tracheophyta</taxon>
        <taxon>Spermatophyta</taxon>
        <taxon>Magnoliopsida</taxon>
        <taxon>eudicotyledons</taxon>
        <taxon>Gunneridae</taxon>
        <taxon>Pentapetalae</taxon>
        <taxon>asterids</taxon>
        <taxon>lamiids</taxon>
        <taxon>Lamiales</taxon>
        <taxon>Gesneriaceae</taxon>
        <taxon>Didymocarpoideae</taxon>
        <taxon>Trichosporeae</taxon>
        <taxon>Loxocarpinae</taxon>
        <taxon>Dorcoceras</taxon>
    </lineage>
</organism>
<keyword evidence="2" id="KW-0804">Transcription</keyword>
<evidence type="ECO:0000313" key="2">
    <source>
        <dbReference type="EMBL" id="KZV33868.1"/>
    </source>
</evidence>
<proteinExistence type="predicted"/>
<feature type="compositionally biased region" description="Basic residues" evidence="1">
    <location>
        <begin position="61"/>
        <end position="71"/>
    </location>
</feature>
<name>A0A2Z7BP23_9LAMI</name>
<keyword evidence="3" id="KW-1185">Reference proteome</keyword>
<accession>A0A2Z7BP23</accession>
<dbReference type="Proteomes" id="UP000250235">
    <property type="component" value="Unassembled WGS sequence"/>
</dbReference>
<reference evidence="2 3" key="1">
    <citation type="journal article" date="2015" name="Proc. Natl. Acad. Sci. U.S.A.">
        <title>The resurrection genome of Boea hygrometrica: A blueprint for survival of dehydration.</title>
        <authorList>
            <person name="Xiao L."/>
            <person name="Yang G."/>
            <person name="Zhang L."/>
            <person name="Yang X."/>
            <person name="Zhao S."/>
            <person name="Ji Z."/>
            <person name="Zhou Q."/>
            <person name="Hu M."/>
            <person name="Wang Y."/>
            <person name="Chen M."/>
            <person name="Xu Y."/>
            <person name="Jin H."/>
            <person name="Xiao X."/>
            <person name="Hu G."/>
            <person name="Bao F."/>
            <person name="Hu Y."/>
            <person name="Wan P."/>
            <person name="Li L."/>
            <person name="Deng X."/>
            <person name="Kuang T."/>
            <person name="Xiang C."/>
            <person name="Zhu J.K."/>
            <person name="Oliver M.J."/>
            <person name="He Y."/>
        </authorList>
    </citation>
    <scope>NUCLEOTIDE SEQUENCE [LARGE SCALE GENOMIC DNA]</scope>
    <source>
        <strain evidence="3">cv. XS01</strain>
    </source>
</reference>
<feature type="region of interest" description="Disordered" evidence="1">
    <location>
        <begin position="50"/>
        <end position="71"/>
    </location>
</feature>
<evidence type="ECO:0000313" key="3">
    <source>
        <dbReference type="Proteomes" id="UP000250235"/>
    </source>
</evidence>
<evidence type="ECO:0000256" key="1">
    <source>
        <dbReference type="SAM" id="MobiDB-lite"/>
    </source>
</evidence>
<protein>
    <submittedName>
        <fullName evidence="2">DNA-directed RNA polymerase II subunit 3</fullName>
    </submittedName>
</protein>